<evidence type="ECO:0008006" key="3">
    <source>
        <dbReference type="Google" id="ProtNLM"/>
    </source>
</evidence>
<keyword evidence="2" id="KW-1185">Reference proteome</keyword>
<reference evidence="1 2" key="1">
    <citation type="journal article" date="2010" name="J. Bacteriol.">
        <title>The complete genome sequence of Croceibacter atlanticus HTCC2559T.</title>
        <authorList>
            <person name="Oh H.M."/>
            <person name="Kang I."/>
            <person name="Ferriera S."/>
            <person name="Giovannoni S.J."/>
            <person name="Cho J.C."/>
        </authorList>
    </citation>
    <scope>NUCLEOTIDE SEQUENCE [LARGE SCALE GENOMIC DNA]</scope>
    <source>
        <strain evidence="2">ATCC BAA-628 / HTCC2559 / KCTC 12090</strain>
    </source>
</reference>
<dbReference type="Proteomes" id="UP000002297">
    <property type="component" value="Chromosome"/>
</dbReference>
<sequence>MRFHRFILNIIVPKHFIFKLLEKIKNQENLNNEKHKSSYLNYNSICTFANKNKSLNLGMKTKLTSLIILLFIVVSCNTDCTVNKDISNIPMDVEVVRFDKAFAEATTEDLPQLKTAFPELFSSRVPDSIWVNKINDTLQNELESEVIKTFPDFIEETNDISTLFKHIKYHFPEFKKPTVITVTSDVDYRNKVIVADRLLLIALDNYLGTDHRFYVGIQEYLKDNFRKAQIVPNIAQEYANQLVPRPTSRTFLAQMVYYGKLLYLQDVFLPCTNPNEKIGYSKEDYQWALDNEEQIWRYFIEKELIYKTSNKLQERFINEGPFSKFYLQLDAESPSKLGQYIGWQIVKQYMDKHPVSLKKLLITDAETIFKTSKYKPKK</sequence>
<gene>
    <name evidence="1" type="ordered locus">CA2559_06580</name>
</gene>
<evidence type="ECO:0000313" key="2">
    <source>
        <dbReference type="Proteomes" id="UP000002297"/>
    </source>
</evidence>
<evidence type="ECO:0000313" key="1">
    <source>
        <dbReference type="EMBL" id="EAP88405.1"/>
    </source>
</evidence>
<dbReference type="NCBIfam" id="TIGR03514">
    <property type="entry name" value="GldB_lipo"/>
    <property type="match status" value="1"/>
</dbReference>
<dbReference type="KEGG" id="cat:CA2559_06580"/>
<proteinExistence type="predicted"/>
<dbReference type="EMBL" id="CP002046">
    <property type="protein sequence ID" value="EAP88405.1"/>
    <property type="molecule type" value="Genomic_DNA"/>
</dbReference>
<accession>A3U838</accession>
<dbReference type="InterPro" id="IPR019853">
    <property type="entry name" value="GldB-like"/>
</dbReference>
<dbReference type="Pfam" id="PF25594">
    <property type="entry name" value="GldB_lipo"/>
    <property type="match status" value="1"/>
</dbReference>
<organism evidence="1 2">
    <name type="scientific">Croceibacter atlanticus (strain ATCC BAA-628 / JCM 21780 / CIP 108009 / IAM 15332 / KCTC 12090 / HTCC2559)</name>
    <dbReference type="NCBI Taxonomy" id="216432"/>
    <lineage>
        <taxon>Bacteria</taxon>
        <taxon>Pseudomonadati</taxon>
        <taxon>Bacteroidota</taxon>
        <taxon>Flavobacteriia</taxon>
        <taxon>Flavobacteriales</taxon>
        <taxon>Flavobacteriaceae</taxon>
        <taxon>Croceibacter</taxon>
    </lineage>
</organism>
<name>A3U838_CROAH</name>
<dbReference type="eggNOG" id="COG5504">
    <property type="taxonomic scope" value="Bacteria"/>
</dbReference>
<dbReference type="STRING" id="216432.CA2559_06580"/>
<dbReference type="AlphaFoldDB" id="A3U838"/>
<protein>
    <recommendedName>
        <fullName evidence="3">Gliding motility lipoprotein GldB</fullName>
    </recommendedName>
</protein>
<dbReference type="HOGENOM" id="CLU_070771_0_0_10"/>